<dbReference type="Proteomes" id="UP000226106">
    <property type="component" value="Unassembled WGS sequence"/>
</dbReference>
<feature type="transmembrane region" description="Helical" evidence="8">
    <location>
        <begin position="12"/>
        <end position="33"/>
    </location>
</feature>
<keyword evidence="6 8" id="KW-1133">Transmembrane helix</keyword>
<dbReference type="NCBIfam" id="TIGR00912">
    <property type="entry name" value="2A0309"/>
    <property type="match status" value="1"/>
</dbReference>
<keyword evidence="5 8" id="KW-0812">Transmembrane</keyword>
<sequence>MKNKSFISKSQFLFIMIQTQIGIGILSLPYKVFHASKESAWISVIVAGILIQVSSYILILLCRRFPHMTFFEFTSTITGVTLGKIITFIYILYFSMVGVFILKTYTKIIQTWLLPYTPIWFTSLIMVGSSLYLVANHLQKIARFMVAAFPFLAILLILITMSLQDAHILNLLPLHPLDSSILNGTKEAFFSLYGFETILILYPFIRGRKKEKTNYILLANGVTILLYMYIVLLTILYFSPQELELLPESILYLVKSVSVPFITRLDLIFLSFWIVAILNSFVIYLYIATEGVSTLFRKTHQRKIALLVSTCILFFSLMPTHLIPLHVWNHYLEWSFLLLVICIPSSLLIYSKWKKLKDVDAR</sequence>
<feature type="transmembrane region" description="Helical" evidence="8">
    <location>
        <begin position="334"/>
        <end position="353"/>
    </location>
</feature>
<dbReference type="AlphaFoldDB" id="A0A9X7ALE4"/>
<feature type="transmembrane region" description="Helical" evidence="8">
    <location>
        <begin position="146"/>
        <end position="168"/>
    </location>
</feature>
<dbReference type="GO" id="GO:0016020">
    <property type="term" value="C:membrane"/>
    <property type="evidence" value="ECO:0007669"/>
    <property type="project" value="UniProtKB-SubCell"/>
</dbReference>
<evidence type="ECO:0000256" key="4">
    <source>
        <dbReference type="ARBA" id="ARBA00022544"/>
    </source>
</evidence>
<feature type="transmembrane region" description="Helical" evidence="8">
    <location>
        <begin position="304"/>
        <end position="328"/>
    </location>
</feature>
<comment type="subcellular location">
    <subcellularLocation>
        <location evidence="1">Membrane</location>
        <topology evidence="1">Multi-pass membrane protein</topology>
    </subcellularLocation>
</comment>
<comment type="caution">
    <text evidence="9">The sequence shown here is derived from an EMBL/GenBank/DDBJ whole genome shotgun (WGS) entry which is preliminary data.</text>
</comment>
<feature type="transmembrane region" description="Helical" evidence="8">
    <location>
        <begin position="188"/>
        <end position="205"/>
    </location>
</feature>
<dbReference type="RefSeq" id="WP_098640890.1">
    <property type="nucleotide sequence ID" value="NZ_NVCO01000075.1"/>
</dbReference>
<evidence type="ECO:0000256" key="5">
    <source>
        <dbReference type="ARBA" id="ARBA00022692"/>
    </source>
</evidence>
<name>A0A9X7ALE4_BACTU</name>
<dbReference type="Pfam" id="PF03845">
    <property type="entry name" value="Spore_permease"/>
    <property type="match status" value="1"/>
</dbReference>
<evidence type="ECO:0000256" key="1">
    <source>
        <dbReference type="ARBA" id="ARBA00004141"/>
    </source>
</evidence>
<dbReference type="PANTHER" id="PTHR34975:SF2">
    <property type="entry name" value="SPORE GERMINATION PROTEIN A2"/>
    <property type="match status" value="1"/>
</dbReference>
<keyword evidence="3" id="KW-0813">Transport</keyword>
<evidence type="ECO:0000256" key="8">
    <source>
        <dbReference type="SAM" id="Phobius"/>
    </source>
</evidence>
<evidence type="ECO:0000313" key="9">
    <source>
        <dbReference type="EMBL" id="PFT40650.1"/>
    </source>
</evidence>
<dbReference type="Gene3D" id="1.20.1740.10">
    <property type="entry name" value="Amino acid/polyamine transporter I"/>
    <property type="match status" value="1"/>
</dbReference>
<evidence type="ECO:0000256" key="2">
    <source>
        <dbReference type="ARBA" id="ARBA00007998"/>
    </source>
</evidence>
<comment type="similarity">
    <text evidence="2">Belongs to the amino acid-polyamine-organocation (APC) superfamily. Spore germination protein (SGP) (TC 2.A.3.9) family.</text>
</comment>
<dbReference type="GO" id="GO:0009847">
    <property type="term" value="P:spore germination"/>
    <property type="evidence" value="ECO:0007669"/>
    <property type="project" value="InterPro"/>
</dbReference>
<feature type="transmembrane region" description="Helical" evidence="8">
    <location>
        <begin position="267"/>
        <end position="288"/>
    </location>
</feature>
<accession>A0A9X7ALE4</accession>
<gene>
    <name evidence="9" type="ORF">COK72_21665</name>
</gene>
<keyword evidence="4" id="KW-0309">Germination</keyword>
<evidence type="ECO:0000313" key="10">
    <source>
        <dbReference type="Proteomes" id="UP000226106"/>
    </source>
</evidence>
<dbReference type="EMBL" id="NVCO01000075">
    <property type="protein sequence ID" value="PFT40650.1"/>
    <property type="molecule type" value="Genomic_DNA"/>
</dbReference>
<feature type="transmembrane region" description="Helical" evidence="8">
    <location>
        <begin position="217"/>
        <end position="238"/>
    </location>
</feature>
<proteinExistence type="inferred from homology"/>
<dbReference type="PANTHER" id="PTHR34975">
    <property type="entry name" value="SPORE GERMINATION PROTEIN A2"/>
    <property type="match status" value="1"/>
</dbReference>
<protein>
    <submittedName>
        <fullName evidence="9">Uncharacterized protein</fullName>
    </submittedName>
</protein>
<keyword evidence="7 8" id="KW-0472">Membrane</keyword>
<evidence type="ECO:0000256" key="3">
    <source>
        <dbReference type="ARBA" id="ARBA00022448"/>
    </source>
</evidence>
<reference evidence="9 10" key="1">
    <citation type="submission" date="2017-09" db="EMBL/GenBank/DDBJ databases">
        <title>Large-scale bioinformatics analysis of Bacillus genomes uncovers conserved roles of natural products in bacterial physiology.</title>
        <authorList>
            <consortium name="Agbiome Team Llc"/>
            <person name="Bleich R.M."/>
            <person name="Grubbs K.J."/>
            <person name="Santa Maria K.C."/>
            <person name="Allen S.E."/>
            <person name="Farag S."/>
            <person name="Shank E.A."/>
            <person name="Bowers A."/>
        </authorList>
    </citation>
    <scope>NUCLEOTIDE SEQUENCE [LARGE SCALE GENOMIC DNA]</scope>
    <source>
        <strain evidence="9 10">AFS065400</strain>
    </source>
</reference>
<feature type="transmembrane region" description="Helical" evidence="8">
    <location>
        <begin position="113"/>
        <end position="134"/>
    </location>
</feature>
<dbReference type="InterPro" id="IPR004761">
    <property type="entry name" value="Spore_GerAB"/>
</dbReference>
<feature type="transmembrane region" description="Helical" evidence="8">
    <location>
        <begin position="39"/>
        <end position="61"/>
    </location>
</feature>
<feature type="transmembrane region" description="Helical" evidence="8">
    <location>
        <begin position="82"/>
        <end position="101"/>
    </location>
</feature>
<evidence type="ECO:0000256" key="7">
    <source>
        <dbReference type="ARBA" id="ARBA00023136"/>
    </source>
</evidence>
<evidence type="ECO:0000256" key="6">
    <source>
        <dbReference type="ARBA" id="ARBA00022989"/>
    </source>
</evidence>
<organism evidence="9 10">
    <name type="scientific">Bacillus thuringiensis</name>
    <dbReference type="NCBI Taxonomy" id="1428"/>
    <lineage>
        <taxon>Bacteria</taxon>
        <taxon>Bacillati</taxon>
        <taxon>Bacillota</taxon>
        <taxon>Bacilli</taxon>
        <taxon>Bacillales</taxon>
        <taxon>Bacillaceae</taxon>
        <taxon>Bacillus</taxon>
        <taxon>Bacillus cereus group</taxon>
    </lineage>
</organism>